<gene>
    <name evidence="5" type="ORF">EP164_10590</name>
</gene>
<dbReference type="SMART" id="SM00530">
    <property type="entry name" value="HTH_XRE"/>
    <property type="match status" value="1"/>
</dbReference>
<dbReference type="Pfam" id="PF01381">
    <property type="entry name" value="HTH_3"/>
    <property type="match status" value="1"/>
</dbReference>
<evidence type="ECO:0000256" key="3">
    <source>
        <dbReference type="ARBA" id="ARBA00023163"/>
    </source>
</evidence>
<dbReference type="CDD" id="cd00093">
    <property type="entry name" value="HTH_XRE"/>
    <property type="match status" value="1"/>
</dbReference>
<dbReference type="Proteomes" id="UP000307592">
    <property type="component" value="Unassembled WGS sequence"/>
</dbReference>
<dbReference type="GO" id="GO:0003677">
    <property type="term" value="F:DNA binding"/>
    <property type="evidence" value="ECO:0007669"/>
    <property type="project" value="UniProtKB-KW"/>
</dbReference>
<dbReference type="GO" id="GO:0005829">
    <property type="term" value="C:cytosol"/>
    <property type="evidence" value="ECO:0007669"/>
    <property type="project" value="TreeGrafter"/>
</dbReference>
<dbReference type="SUPFAM" id="SSF47413">
    <property type="entry name" value="lambda repressor-like DNA-binding domains"/>
    <property type="match status" value="1"/>
</dbReference>
<evidence type="ECO:0000256" key="1">
    <source>
        <dbReference type="ARBA" id="ARBA00023015"/>
    </source>
</evidence>
<proteinExistence type="predicted"/>
<comment type="caution">
    <text evidence="5">The sequence shown here is derived from an EMBL/GenBank/DDBJ whole genome shotgun (WGS) entry which is preliminary data.</text>
</comment>
<dbReference type="GO" id="GO:0003700">
    <property type="term" value="F:DNA-binding transcription factor activity"/>
    <property type="evidence" value="ECO:0007669"/>
    <property type="project" value="TreeGrafter"/>
</dbReference>
<dbReference type="Gene3D" id="1.10.260.40">
    <property type="entry name" value="lambda repressor-like DNA-binding domains"/>
    <property type="match status" value="1"/>
</dbReference>
<evidence type="ECO:0000313" key="5">
    <source>
        <dbReference type="EMBL" id="TNH43591.1"/>
    </source>
</evidence>
<evidence type="ECO:0000259" key="4">
    <source>
        <dbReference type="PROSITE" id="PS50943"/>
    </source>
</evidence>
<accession>A0A5C4RIV6</accession>
<keyword evidence="2" id="KW-0238">DNA-binding</keyword>
<evidence type="ECO:0000313" key="6">
    <source>
        <dbReference type="Proteomes" id="UP000307592"/>
    </source>
</evidence>
<keyword evidence="1" id="KW-0805">Transcription regulation</keyword>
<dbReference type="PANTHER" id="PTHR46797:SF23">
    <property type="entry name" value="HTH-TYPE TRANSCRIPTIONAL REGULATOR SUTR"/>
    <property type="match status" value="1"/>
</dbReference>
<dbReference type="EMBL" id="SBIJ01000014">
    <property type="protein sequence ID" value="TNH43591.1"/>
    <property type="molecule type" value="Genomic_DNA"/>
</dbReference>
<name>A0A5C4RIV6_PHOLU</name>
<keyword evidence="3" id="KW-0804">Transcription</keyword>
<dbReference type="PROSITE" id="PS50943">
    <property type="entry name" value="HTH_CROC1"/>
    <property type="match status" value="1"/>
</dbReference>
<feature type="domain" description="HTH cro/C1-type" evidence="4">
    <location>
        <begin position="15"/>
        <end position="69"/>
    </location>
</feature>
<dbReference type="InterPro" id="IPR050807">
    <property type="entry name" value="TransReg_Diox_bact_type"/>
</dbReference>
<reference evidence="5 6" key="1">
    <citation type="submission" date="2019-01" db="EMBL/GenBank/DDBJ databases">
        <title>Draft genome assembly of Photorhabdus luminescens subsp. sonorensis Caborca.</title>
        <authorList>
            <person name="Duong D.A."/>
            <person name="Espinosa-Artiles P."/>
            <person name="Orozco R.A."/>
            <person name="Molnar I."/>
            <person name="Stock P."/>
        </authorList>
    </citation>
    <scope>NUCLEOTIDE SEQUENCE [LARGE SCALE GENOMIC DNA]</scope>
    <source>
        <strain evidence="5 6">Caborca</strain>
    </source>
</reference>
<dbReference type="AlphaFoldDB" id="A0A5C4RIV6"/>
<evidence type="ECO:0000256" key="2">
    <source>
        <dbReference type="ARBA" id="ARBA00023125"/>
    </source>
</evidence>
<organism evidence="5 6">
    <name type="scientific">Photorhabdus luminescens subsp. sonorensis</name>
    <dbReference type="NCBI Taxonomy" id="1173677"/>
    <lineage>
        <taxon>Bacteria</taxon>
        <taxon>Pseudomonadati</taxon>
        <taxon>Pseudomonadota</taxon>
        <taxon>Gammaproteobacteria</taxon>
        <taxon>Enterobacterales</taxon>
        <taxon>Morganellaceae</taxon>
        <taxon>Photorhabdus</taxon>
    </lineage>
</organism>
<dbReference type="InterPro" id="IPR001387">
    <property type="entry name" value="Cro/C1-type_HTH"/>
</dbReference>
<sequence length="78" mass="8792">MKKPNAVKFLFGQRVRHFRQSSGMSQEAFADKCGIDRTYISGIERGVRNPTLEIINIIANGLQIELTDLFDFSTKSKG</sequence>
<protein>
    <submittedName>
        <fullName evidence="5">XRE family transcriptional regulator</fullName>
    </submittedName>
</protein>
<dbReference type="InterPro" id="IPR010982">
    <property type="entry name" value="Lambda_DNA-bd_dom_sf"/>
</dbReference>
<dbReference type="PANTHER" id="PTHR46797">
    <property type="entry name" value="HTH-TYPE TRANSCRIPTIONAL REGULATOR"/>
    <property type="match status" value="1"/>
</dbReference>